<comment type="subcellular location">
    <subcellularLocation>
        <location evidence="1 11">Cell outer membrane</location>
        <topology evidence="1 11">Multi-pass membrane protein</topology>
    </subcellularLocation>
</comment>
<dbReference type="InterPro" id="IPR036942">
    <property type="entry name" value="Beta-barrel_TonB_sf"/>
</dbReference>
<dbReference type="Pfam" id="PF07660">
    <property type="entry name" value="STN"/>
    <property type="match status" value="1"/>
</dbReference>
<dbReference type="GO" id="GO:0006826">
    <property type="term" value="P:iron ion transport"/>
    <property type="evidence" value="ECO:0007669"/>
    <property type="project" value="UniProtKB-KW"/>
</dbReference>
<keyword evidence="4" id="KW-0410">Iron transport</keyword>
<dbReference type="eggNOG" id="COG4773">
    <property type="taxonomic scope" value="Bacteria"/>
</dbReference>
<dbReference type="InterPro" id="IPR039426">
    <property type="entry name" value="TonB-dep_rcpt-like"/>
</dbReference>
<dbReference type="Pfam" id="PF00593">
    <property type="entry name" value="TonB_dep_Rec_b-barrel"/>
    <property type="match status" value="1"/>
</dbReference>
<evidence type="ECO:0000256" key="7">
    <source>
        <dbReference type="ARBA" id="ARBA00023065"/>
    </source>
</evidence>
<evidence type="ECO:0000256" key="6">
    <source>
        <dbReference type="ARBA" id="ARBA00023004"/>
    </source>
</evidence>
<evidence type="ECO:0000256" key="5">
    <source>
        <dbReference type="ARBA" id="ARBA00022692"/>
    </source>
</evidence>
<dbReference type="SUPFAM" id="SSF56935">
    <property type="entry name" value="Porins"/>
    <property type="match status" value="1"/>
</dbReference>
<dbReference type="OrthoDB" id="7313036at2"/>
<dbReference type="Pfam" id="PF07715">
    <property type="entry name" value="Plug"/>
    <property type="match status" value="1"/>
</dbReference>
<evidence type="ECO:0000256" key="12">
    <source>
        <dbReference type="RuleBase" id="RU003357"/>
    </source>
</evidence>
<reference evidence="15 16" key="1">
    <citation type="submission" date="2013-04" db="EMBL/GenBank/DDBJ databases">
        <title>Hyphomonas sp. T24B3 Genome Sequencing.</title>
        <authorList>
            <person name="Lai Q."/>
            <person name="Shao Z."/>
        </authorList>
    </citation>
    <scope>NUCLEOTIDE SEQUENCE [LARGE SCALE GENOMIC DNA]</scope>
    <source>
        <strain evidence="15 16">T24B3</strain>
    </source>
</reference>
<evidence type="ECO:0000259" key="14">
    <source>
        <dbReference type="SMART" id="SM00965"/>
    </source>
</evidence>
<dbReference type="PANTHER" id="PTHR32552">
    <property type="entry name" value="FERRICHROME IRON RECEPTOR-RELATED"/>
    <property type="match status" value="1"/>
</dbReference>
<dbReference type="SMART" id="SM00965">
    <property type="entry name" value="STN"/>
    <property type="match status" value="1"/>
</dbReference>
<dbReference type="GO" id="GO:0009279">
    <property type="term" value="C:cell outer membrane"/>
    <property type="evidence" value="ECO:0007669"/>
    <property type="project" value="UniProtKB-SubCell"/>
</dbReference>
<evidence type="ECO:0000313" key="16">
    <source>
        <dbReference type="Proteomes" id="UP000249123"/>
    </source>
</evidence>
<feature type="domain" description="Secretin/TonB short N-terminal" evidence="14">
    <location>
        <begin position="72"/>
        <end position="122"/>
    </location>
</feature>
<evidence type="ECO:0000256" key="4">
    <source>
        <dbReference type="ARBA" id="ARBA00022496"/>
    </source>
</evidence>
<dbReference type="AlphaFoldDB" id="A0A062U6F6"/>
<dbReference type="STRING" id="1280941.HY2_09160"/>
<organism evidence="15 16">
    <name type="scientific">Hyphomonas pacifica</name>
    <dbReference type="NCBI Taxonomy" id="1280941"/>
    <lineage>
        <taxon>Bacteria</taxon>
        <taxon>Pseudomonadati</taxon>
        <taxon>Pseudomonadota</taxon>
        <taxon>Alphaproteobacteria</taxon>
        <taxon>Hyphomonadales</taxon>
        <taxon>Hyphomonadaceae</taxon>
        <taxon>Hyphomonas</taxon>
    </lineage>
</organism>
<comment type="caution">
    <text evidence="15">The sequence shown here is derived from an EMBL/GenBank/DDBJ whole genome shotgun (WGS) entry which is preliminary data.</text>
</comment>
<protein>
    <recommendedName>
        <fullName evidence="14">Secretin/TonB short N-terminal domain-containing protein</fullName>
    </recommendedName>
</protein>
<keyword evidence="9 11" id="KW-0472">Membrane</keyword>
<accession>A0A062U6F6</accession>
<name>A0A062U6F6_9PROT</name>
<keyword evidence="16" id="KW-1185">Reference proteome</keyword>
<keyword evidence="5 11" id="KW-0812">Transmembrane</keyword>
<proteinExistence type="inferred from homology"/>
<dbReference type="PANTHER" id="PTHR32552:SF81">
    <property type="entry name" value="TONB-DEPENDENT OUTER MEMBRANE RECEPTOR"/>
    <property type="match status" value="1"/>
</dbReference>
<keyword evidence="3 11" id="KW-1134">Transmembrane beta strand</keyword>
<evidence type="ECO:0000256" key="9">
    <source>
        <dbReference type="ARBA" id="ARBA00023136"/>
    </source>
</evidence>
<comment type="similarity">
    <text evidence="11 12">Belongs to the TonB-dependent receptor family.</text>
</comment>
<feature type="compositionally biased region" description="Pro residues" evidence="13">
    <location>
        <begin position="138"/>
        <end position="152"/>
    </location>
</feature>
<dbReference type="Proteomes" id="UP000249123">
    <property type="component" value="Unassembled WGS sequence"/>
</dbReference>
<keyword evidence="10 11" id="KW-0998">Cell outer membrane</keyword>
<evidence type="ECO:0000256" key="8">
    <source>
        <dbReference type="ARBA" id="ARBA00023077"/>
    </source>
</evidence>
<dbReference type="InterPro" id="IPR012910">
    <property type="entry name" value="Plug_dom"/>
</dbReference>
<keyword evidence="8 12" id="KW-0798">TonB box</keyword>
<dbReference type="CDD" id="cd01347">
    <property type="entry name" value="ligand_gated_channel"/>
    <property type="match status" value="1"/>
</dbReference>
<keyword evidence="6" id="KW-0408">Iron</keyword>
<evidence type="ECO:0000256" key="3">
    <source>
        <dbReference type="ARBA" id="ARBA00022452"/>
    </source>
</evidence>
<dbReference type="EMBL" id="AWFB01000007">
    <property type="protein sequence ID" value="RAN35028.1"/>
    <property type="molecule type" value="Genomic_DNA"/>
</dbReference>
<evidence type="ECO:0000256" key="11">
    <source>
        <dbReference type="PROSITE-ProRule" id="PRU01360"/>
    </source>
</evidence>
<dbReference type="InterPro" id="IPR011662">
    <property type="entry name" value="Secretin/TonB_short_N"/>
</dbReference>
<dbReference type="PROSITE" id="PS52016">
    <property type="entry name" value="TONB_DEPENDENT_REC_3"/>
    <property type="match status" value="1"/>
</dbReference>
<evidence type="ECO:0000313" key="15">
    <source>
        <dbReference type="EMBL" id="RAN35028.1"/>
    </source>
</evidence>
<dbReference type="Gene3D" id="3.55.50.30">
    <property type="match status" value="1"/>
</dbReference>
<gene>
    <name evidence="15" type="ORF">HY3_09290</name>
</gene>
<keyword evidence="7" id="KW-0406">Ion transport</keyword>
<evidence type="ECO:0000256" key="13">
    <source>
        <dbReference type="SAM" id="MobiDB-lite"/>
    </source>
</evidence>
<evidence type="ECO:0000256" key="2">
    <source>
        <dbReference type="ARBA" id="ARBA00022448"/>
    </source>
</evidence>
<keyword evidence="2 11" id="KW-0813">Transport</keyword>
<dbReference type="InterPro" id="IPR000531">
    <property type="entry name" value="Beta-barrel_TonB"/>
</dbReference>
<feature type="region of interest" description="Disordered" evidence="13">
    <location>
        <begin position="124"/>
        <end position="156"/>
    </location>
</feature>
<evidence type="ECO:0000256" key="10">
    <source>
        <dbReference type="ARBA" id="ARBA00023237"/>
    </source>
</evidence>
<dbReference type="Gene3D" id="2.40.170.20">
    <property type="entry name" value="TonB-dependent receptor, beta-barrel domain"/>
    <property type="match status" value="1"/>
</dbReference>
<evidence type="ECO:0000256" key="1">
    <source>
        <dbReference type="ARBA" id="ARBA00004571"/>
    </source>
</evidence>
<sequence>MEVVSVQDNRRGEGTKRSTGRALLTAACICLSGWIDAAAQLPRADEMTIDIQTEAGRLESALNALAEQTGYQIIVFSEDAGPHHSAALNGQYTLESALDALLAGTGLEYRFVNARTIAVAAPWRFSPPRSPEPRPEPSRPVPQPKPSLLPPPEPDRALRQAPVIVSALKRDEELQDVPAPITSFSAPELELSGLQNLRDVARLTPNFVGSTFNNTQPIFAIRGGSNTFSAIATSKPIVIYVDEIYLPRFSSADFDLFDVERVEVLRGPQGTFFGRNAAAGAIILTTEAPSLDTFEARFSAEVGNLDAYGLRGSLNGPLSDDFAGKLSLSRVERSGYGRDLLSGREQDDLARTSVRGALLWQPNSRFEALLSADYASDRNGGRTLSVIGQGDRNRRTSQLGIDQRFERAIFGGSLRLTYSTPAGDWISITGARLSESDEAFGFSGLNFALLNSGFQQVDHISESPSSLTQEFRFVSTETGTFNFVAGLYLLAEDSNRIVDRERFAAGAGRLIAELRVDQNVETEAYAAYADGTWRLSDTVDLTAGLRYSVETRTASLDFNDAMLPTASFSSSGLDESFDALTPRAALVWRPSEDATYYASATRGFTAGGFNTEADTIEEFSAPFGPETITSYEIGAKFNLSGRRGYLNLAAFHQDYDDKQEFVLTPDTGFGTIVNAAEATLEGVEIEAGWRLNDVVSASLSYGYLDARYDDFRIGDGPGNTGNRLGSSPRHQFALGLEGEWLLLEGRAQLYGRTDISYTDAYFTGATNDPDLLIEGYGLFGGTIGLRSADGGVALELFGSNLLDEDYVLIPSDFVVQSEYLGPPRLYGVRLRLKR</sequence>